<dbReference type="Pfam" id="PF04545">
    <property type="entry name" value="Sigma70_r4"/>
    <property type="match status" value="1"/>
</dbReference>
<dbReference type="GO" id="GO:0016987">
    <property type="term" value="F:sigma factor activity"/>
    <property type="evidence" value="ECO:0007669"/>
    <property type="project" value="UniProtKB-KW"/>
</dbReference>
<evidence type="ECO:0000259" key="7">
    <source>
        <dbReference type="Pfam" id="PF04545"/>
    </source>
</evidence>
<feature type="domain" description="RNA polymerase sigma-70 region 2" evidence="6">
    <location>
        <begin position="27"/>
        <end position="78"/>
    </location>
</feature>
<dbReference type="InterPro" id="IPR007627">
    <property type="entry name" value="RNA_pol_sigma70_r2"/>
</dbReference>
<dbReference type="InterPro" id="IPR007630">
    <property type="entry name" value="RNA_pol_sigma70_r4"/>
</dbReference>
<reference evidence="8" key="2">
    <citation type="journal article" date="2021" name="PeerJ">
        <title>Extensive microbial diversity within the chicken gut microbiome revealed by metagenomics and culture.</title>
        <authorList>
            <person name="Gilroy R."/>
            <person name="Ravi A."/>
            <person name="Getino M."/>
            <person name="Pursley I."/>
            <person name="Horton D.L."/>
            <person name="Alikhan N.F."/>
            <person name="Baker D."/>
            <person name="Gharbi K."/>
            <person name="Hall N."/>
            <person name="Watson M."/>
            <person name="Adriaenssens E.M."/>
            <person name="Foster-Nyarko E."/>
            <person name="Jarju S."/>
            <person name="Secka A."/>
            <person name="Antonio M."/>
            <person name="Oren A."/>
            <person name="Chaudhuri R.R."/>
            <person name="La Ragione R."/>
            <person name="Hildebrand F."/>
            <person name="Pallen M.J."/>
        </authorList>
    </citation>
    <scope>NUCLEOTIDE SEQUENCE</scope>
    <source>
        <strain evidence="8">517</strain>
    </source>
</reference>
<evidence type="ECO:0000256" key="1">
    <source>
        <dbReference type="ARBA" id="ARBA00010641"/>
    </source>
</evidence>
<evidence type="ECO:0000256" key="3">
    <source>
        <dbReference type="ARBA" id="ARBA00023082"/>
    </source>
</evidence>
<keyword evidence="4" id="KW-0238">DNA-binding</keyword>
<evidence type="ECO:0000259" key="6">
    <source>
        <dbReference type="Pfam" id="PF04542"/>
    </source>
</evidence>
<reference evidence="8" key="1">
    <citation type="submission" date="2020-10" db="EMBL/GenBank/DDBJ databases">
        <authorList>
            <person name="Gilroy R."/>
        </authorList>
    </citation>
    <scope>NUCLEOTIDE SEQUENCE</scope>
    <source>
        <strain evidence="8">517</strain>
    </source>
</reference>
<name>A0A940ICR6_9FIRM</name>
<comment type="caution">
    <text evidence="8">The sequence shown here is derived from an EMBL/GenBank/DDBJ whole genome shotgun (WGS) entry which is preliminary data.</text>
</comment>
<keyword evidence="5" id="KW-0804">Transcription</keyword>
<dbReference type="Gene3D" id="1.10.10.10">
    <property type="entry name" value="Winged helix-like DNA-binding domain superfamily/Winged helix DNA-binding domain"/>
    <property type="match status" value="1"/>
</dbReference>
<evidence type="ECO:0000256" key="2">
    <source>
        <dbReference type="ARBA" id="ARBA00023015"/>
    </source>
</evidence>
<evidence type="ECO:0000256" key="5">
    <source>
        <dbReference type="ARBA" id="ARBA00023163"/>
    </source>
</evidence>
<dbReference type="InterPro" id="IPR039425">
    <property type="entry name" value="RNA_pol_sigma-70-like"/>
</dbReference>
<dbReference type="InterPro" id="IPR014284">
    <property type="entry name" value="RNA_pol_sigma-70_dom"/>
</dbReference>
<evidence type="ECO:0000256" key="4">
    <source>
        <dbReference type="ARBA" id="ARBA00023125"/>
    </source>
</evidence>
<dbReference type="PANTHER" id="PTHR43133:SF8">
    <property type="entry name" value="RNA POLYMERASE SIGMA FACTOR HI_1459-RELATED"/>
    <property type="match status" value="1"/>
</dbReference>
<organism evidence="8 9">
    <name type="scientific">Candidatus Stercoripulliclostridium pullicola</name>
    <dbReference type="NCBI Taxonomy" id="2840953"/>
    <lineage>
        <taxon>Bacteria</taxon>
        <taxon>Bacillati</taxon>
        <taxon>Bacillota</taxon>
        <taxon>Clostridia</taxon>
        <taxon>Eubacteriales</taxon>
        <taxon>Candidatus Stercoripulliclostridium</taxon>
    </lineage>
</organism>
<dbReference type="EMBL" id="JADINF010000048">
    <property type="protein sequence ID" value="MBO8423776.1"/>
    <property type="molecule type" value="Genomic_DNA"/>
</dbReference>
<dbReference type="InterPro" id="IPR036388">
    <property type="entry name" value="WH-like_DNA-bd_sf"/>
</dbReference>
<dbReference type="GO" id="GO:0003677">
    <property type="term" value="F:DNA binding"/>
    <property type="evidence" value="ECO:0007669"/>
    <property type="project" value="UniProtKB-KW"/>
</dbReference>
<evidence type="ECO:0000313" key="9">
    <source>
        <dbReference type="Proteomes" id="UP000727857"/>
    </source>
</evidence>
<gene>
    <name evidence="8" type="ORF">IAB16_01950</name>
</gene>
<dbReference type="CDD" id="cd06171">
    <property type="entry name" value="Sigma70_r4"/>
    <property type="match status" value="1"/>
</dbReference>
<accession>A0A940ICR6</accession>
<protein>
    <submittedName>
        <fullName evidence="8">Sigma-70 family RNA polymerase sigma factor</fullName>
    </submittedName>
</protein>
<dbReference type="PANTHER" id="PTHR43133">
    <property type="entry name" value="RNA POLYMERASE ECF-TYPE SIGMA FACTO"/>
    <property type="match status" value="1"/>
</dbReference>
<keyword evidence="2" id="KW-0805">Transcription regulation</keyword>
<dbReference type="InterPro" id="IPR013324">
    <property type="entry name" value="RNA_pol_sigma_r3/r4-like"/>
</dbReference>
<feature type="domain" description="RNA polymerase sigma-70 region 4" evidence="7">
    <location>
        <begin position="129"/>
        <end position="178"/>
    </location>
</feature>
<dbReference type="Proteomes" id="UP000727857">
    <property type="component" value="Unassembled WGS sequence"/>
</dbReference>
<dbReference type="NCBIfam" id="TIGR02937">
    <property type="entry name" value="sigma70-ECF"/>
    <property type="match status" value="1"/>
</dbReference>
<dbReference type="SUPFAM" id="SSF88946">
    <property type="entry name" value="Sigma2 domain of RNA polymerase sigma factors"/>
    <property type="match status" value="1"/>
</dbReference>
<dbReference type="Pfam" id="PF04542">
    <property type="entry name" value="Sigma70_r2"/>
    <property type="match status" value="1"/>
</dbReference>
<sequence>MDKSTKDAINKCLTEIRKGDRESVNTLYDLMAPYIRYIALQYTDNTFDADDLIQDFWRDIFKTAARFVNIGNGYAYLCNAMQKRAEKFRCKNAEQRKVMLHYVDYSGLRYDDENVDFKMAELKHVVGKAIDELSENEKTVLQLCYFMNMSVREIAHKLNIPKSTVGRLKIAAENALRKKLAYLFPDSSDNDDR</sequence>
<proteinExistence type="inferred from homology"/>
<evidence type="ECO:0000313" key="8">
    <source>
        <dbReference type="EMBL" id="MBO8423776.1"/>
    </source>
</evidence>
<dbReference type="GO" id="GO:0006352">
    <property type="term" value="P:DNA-templated transcription initiation"/>
    <property type="evidence" value="ECO:0007669"/>
    <property type="project" value="InterPro"/>
</dbReference>
<dbReference type="SUPFAM" id="SSF88659">
    <property type="entry name" value="Sigma3 and sigma4 domains of RNA polymerase sigma factors"/>
    <property type="match status" value="1"/>
</dbReference>
<dbReference type="Gene3D" id="1.10.1740.10">
    <property type="match status" value="1"/>
</dbReference>
<dbReference type="InterPro" id="IPR013325">
    <property type="entry name" value="RNA_pol_sigma_r2"/>
</dbReference>
<dbReference type="AlphaFoldDB" id="A0A940ICR6"/>
<comment type="similarity">
    <text evidence="1">Belongs to the sigma-70 factor family. ECF subfamily.</text>
</comment>
<keyword evidence="3" id="KW-0731">Sigma factor</keyword>